<dbReference type="EMBL" id="MOXD01000005">
    <property type="protein sequence ID" value="OMQ22871.1"/>
    <property type="molecule type" value="Genomic_DNA"/>
</dbReference>
<dbReference type="InterPro" id="IPR036388">
    <property type="entry name" value="WH-like_DNA-bd_sf"/>
</dbReference>
<sequence>MKYIIDAKLVFDSDERTLYLKESPEKCVEIGAISARLLEAMLENIAGVAREYLLDTVWSDHGLRPSNNNLNNHISLLRKSISSIIDFDDLIITLPKKGFMVNKRYTINSIDEPATKTSRMRLAKDGQVESYPVALWLLSIMVVILTSLLGYVVCHDHYSIFGLC</sequence>
<evidence type="ECO:0000256" key="2">
    <source>
        <dbReference type="SAM" id="Phobius"/>
    </source>
</evidence>
<dbReference type="Pfam" id="PF00486">
    <property type="entry name" value="Trans_reg_C"/>
    <property type="match status" value="1"/>
</dbReference>
<dbReference type="SMART" id="SM00862">
    <property type="entry name" value="Trans_reg_C"/>
    <property type="match status" value="1"/>
</dbReference>
<dbReference type="InterPro" id="IPR016032">
    <property type="entry name" value="Sig_transdc_resp-reg_C-effctor"/>
</dbReference>
<protein>
    <recommendedName>
        <fullName evidence="3">OmpR/PhoB-type domain-containing protein</fullName>
    </recommendedName>
</protein>
<dbReference type="GO" id="GO:0006355">
    <property type="term" value="P:regulation of DNA-templated transcription"/>
    <property type="evidence" value="ECO:0007669"/>
    <property type="project" value="InterPro"/>
</dbReference>
<keyword evidence="5" id="KW-1185">Reference proteome</keyword>
<organism evidence="4 5">
    <name type="scientific">Serratia oryzae</name>
    <dbReference type="NCBI Taxonomy" id="2034155"/>
    <lineage>
        <taxon>Bacteria</taxon>
        <taxon>Pseudomonadati</taxon>
        <taxon>Pseudomonadota</taxon>
        <taxon>Gammaproteobacteria</taxon>
        <taxon>Enterobacterales</taxon>
        <taxon>Yersiniaceae</taxon>
        <taxon>Serratia</taxon>
    </lineage>
</organism>
<proteinExistence type="predicted"/>
<dbReference type="Proteomes" id="UP000216021">
    <property type="component" value="Unassembled WGS sequence"/>
</dbReference>
<feature type="domain" description="OmpR/PhoB-type" evidence="3">
    <location>
        <begin position="25"/>
        <end position="101"/>
    </location>
</feature>
<dbReference type="SUPFAM" id="SSF46894">
    <property type="entry name" value="C-terminal effector domain of the bipartite response regulators"/>
    <property type="match status" value="1"/>
</dbReference>
<dbReference type="GO" id="GO:0003677">
    <property type="term" value="F:DNA binding"/>
    <property type="evidence" value="ECO:0007669"/>
    <property type="project" value="UniProtKB-KW"/>
</dbReference>
<evidence type="ECO:0000313" key="5">
    <source>
        <dbReference type="Proteomes" id="UP000216021"/>
    </source>
</evidence>
<accession>A0A1S8CIV0</accession>
<keyword evidence="2" id="KW-0812">Transmembrane</keyword>
<evidence type="ECO:0000256" key="1">
    <source>
        <dbReference type="ARBA" id="ARBA00023125"/>
    </source>
</evidence>
<keyword evidence="1" id="KW-0238">DNA-binding</keyword>
<dbReference type="STRING" id="2034155.BMI79_10545"/>
<dbReference type="GO" id="GO:0000160">
    <property type="term" value="P:phosphorelay signal transduction system"/>
    <property type="evidence" value="ECO:0007669"/>
    <property type="project" value="InterPro"/>
</dbReference>
<dbReference type="Gene3D" id="1.10.10.10">
    <property type="entry name" value="Winged helix-like DNA-binding domain superfamily/Winged helix DNA-binding domain"/>
    <property type="match status" value="1"/>
</dbReference>
<dbReference type="AlphaFoldDB" id="A0A1S8CIV0"/>
<name>A0A1S8CIV0_9GAMM</name>
<keyword evidence="2" id="KW-1133">Transmembrane helix</keyword>
<reference evidence="4 5" key="1">
    <citation type="submission" date="2016-11" db="EMBL/GenBank/DDBJ databases">
        <title>Rahnella oryzae sp. nov., isolated from rice root.</title>
        <authorList>
            <person name="Zhang X.-X."/>
            <person name="Zhang J."/>
        </authorList>
    </citation>
    <scope>NUCLEOTIDE SEQUENCE [LARGE SCALE GENOMIC DNA]</scope>
    <source>
        <strain evidence="4 5">J11-6</strain>
    </source>
</reference>
<dbReference type="OrthoDB" id="5801519at2"/>
<comment type="caution">
    <text evidence="4">The sequence shown here is derived from an EMBL/GenBank/DDBJ whole genome shotgun (WGS) entry which is preliminary data.</text>
</comment>
<gene>
    <name evidence="4" type="ORF">BMI79_10545</name>
</gene>
<feature type="transmembrane region" description="Helical" evidence="2">
    <location>
        <begin position="133"/>
        <end position="153"/>
    </location>
</feature>
<dbReference type="InterPro" id="IPR001867">
    <property type="entry name" value="OmpR/PhoB-type_DNA-bd"/>
</dbReference>
<evidence type="ECO:0000259" key="3">
    <source>
        <dbReference type="SMART" id="SM00862"/>
    </source>
</evidence>
<evidence type="ECO:0000313" key="4">
    <source>
        <dbReference type="EMBL" id="OMQ22871.1"/>
    </source>
</evidence>
<dbReference type="RefSeq" id="WP_076942159.1">
    <property type="nucleotide sequence ID" value="NZ_MOXD01000005.1"/>
</dbReference>
<keyword evidence="2" id="KW-0472">Membrane</keyword>